<dbReference type="InterPro" id="IPR009282">
    <property type="entry name" value="DUF937"/>
</dbReference>
<reference evidence="1 2" key="1">
    <citation type="submission" date="2018-06" db="EMBL/GenBank/DDBJ databases">
        <title>Genomic Encyclopedia of Type Strains, Phase IV (KMG-IV): sequencing the most valuable type-strain genomes for metagenomic binning, comparative biology and taxonomic classification.</title>
        <authorList>
            <person name="Goeker M."/>
        </authorList>
    </citation>
    <scope>NUCLEOTIDE SEQUENCE [LARGE SCALE GENOMIC DNA]</scope>
    <source>
        <strain evidence="1 2">DSM 24875</strain>
    </source>
</reference>
<dbReference type="Pfam" id="PF06078">
    <property type="entry name" value="DUF937"/>
    <property type="match status" value="1"/>
</dbReference>
<evidence type="ECO:0000313" key="2">
    <source>
        <dbReference type="Proteomes" id="UP000253529"/>
    </source>
</evidence>
<evidence type="ECO:0008006" key="3">
    <source>
        <dbReference type="Google" id="ProtNLM"/>
    </source>
</evidence>
<gene>
    <name evidence="1" type="ORF">DFR50_10765</name>
</gene>
<dbReference type="EMBL" id="QNRK01000007">
    <property type="protein sequence ID" value="RBP15795.1"/>
    <property type="molecule type" value="Genomic_DNA"/>
</dbReference>
<accession>A0A366FQ00</accession>
<keyword evidence="2" id="KW-1185">Reference proteome</keyword>
<sequence>MTLNDILRRAQGGQAVVNLAGRHGLTPEQAEAATSAMLPAFAVAFDRLRSRPEAFGALLTEVAGGGHEASFARGLGDAPADSAAARVFGPPEDVAKVVDQVAAASGVAPATIAAMLPEVASILLGGLSQAMADQGLSGALGDLAAAASAPGGLAAALGHADDSGGLLKTLGSIFGGSHRPASPEQAALVASVAALGAMFVAGVQASQASQASLAAIAQTLNPPPSI</sequence>
<organism evidence="1 2">
    <name type="scientific">Roseiarcus fermentans</name>
    <dbReference type="NCBI Taxonomy" id="1473586"/>
    <lineage>
        <taxon>Bacteria</taxon>
        <taxon>Pseudomonadati</taxon>
        <taxon>Pseudomonadota</taxon>
        <taxon>Alphaproteobacteria</taxon>
        <taxon>Hyphomicrobiales</taxon>
        <taxon>Roseiarcaceae</taxon>
        <taxon>Roseiarcus</taxon>
    </lineage>
</organism>
<dbReference type="AlphaFoldDB" id="A0A366FQ00"/>
<dbReference type="RefSeq" id="WP_113888622.1">
    <property type="nucleotide sequence ID" value="NZ_QNRK01000007.1"/>
</dbReference>
<comment type="caution">
    <text evidence="1">The sequence shown here is derived from an EMBL/GenBank/DDBJ whole genome shotgun (WGS) entry which is preliminary data.</text>
</comment>
<proteinExistence type="predicted"/>
<dbReference type="Proteomes" id="UP000253529">
    <property type="component" value="Unassembled WGS sequence"/>
</dbReference>
<dbReference type="OrthoDB" id="5526542at2"/>
<name>A0A366FQ00_9HYPH</name>
<protein>
    <recommendedName>
        <fullName evidence="3">DUF937 domain-containing protein</fullName>
    </recommendedName>
</protein>
<evidence type="ECO:0000313" key="1">
    <source>
        <dbReference type="EMBL" id="RBP15795.1"/>
    </source>
</evidence>